<dbReference type="InterPro" id="IPR050238">
    <property type="entry name" value="DNA_Rep/Repair_Clamp_Loader"/>
</dbReference>
<reference evidence="1" key="1">
    <citation type="submission" date="2018-01" db="EMBL/GenBank/DDBJ databases">
        <authorList>
            <person name="Regsiter A."/>
            <person name="William W."/>
        </authorList>
    </citation>
    <scope>NUCLEOTIDE SEQUENCE</scope>
    <source>
        <strain evidence="1">TRIP AH-1</strain>
    </source>
</reference>
<dbReference type="AlphaFoldDB" id="A0A445MVZ7"/>
<dbReference type="Pfam" id="PF13177">
    <property type="entry name" value="DNA_pol3_delta2"/>
    <property type="match status" value="1"/>
</dbReference>
<name>A0A445MVZ7_9BACT</name>
<dbReference type="GO" id="GO:0006261">
    <property type="term" value="P:DNA-templated DNA replication"/>
    <property type="evidence" value="ECO:0007669"/>
    <property type="project" value="TreeGrafter"/>
</dbReference>
<dbReference type="SUPFAM" id="SSF52540">
    <property type="entry name" value="P-loop containing nucleoside triphosphate hydrolases"/>
    <property type="match status" value="1"/>
</dbReference>
<dbReference type="FunFam" id="3.40.50.300:FF:001255">
    <property type="entry name" value="DNA polymerase III subunit delta"/>
    <property type="match status" value="1"/>
</dbReference>
<keyword evidence="1" id="KW-0808">Transferase</keyword>
<keyword evidence="1" id="KW-0548">Nucleotidyltransferase</keyword>
<dbReference type="PANTHER" id="PTHR11669">
    <property type="entry name" value="REPLICATION FACTOR C / DNA POLYMERASE III GAMMA-TAU SUBUNIT"/>
    <property type="match status" value="1"/>
</dbReference>
<dbReference type="InterPro" id="IPR004622">
    <property type="entry name" value="DNA_pol_HolB"/>
</dbReference>
<evidence type="ECO:0000313" key="1">
    <source>
        <dbReference type="EMBL" id="SPD73650.1"/>
    </source>
</evidence>
<proteinExistence type="predicted"/>
<protein>
    <submittedName>
        <fullName evidence="1">DNA polymerase III, delta' subunit</fullName>
        <ecNumber evidence="1">2.7.7.7</ecNumber>
    </submittedName>
</protein>
<dbReference type="Gene3D" id="3.40.50.300">
    <property type="entry name" value="P-loop containing nucleotide triphosphate hydrolases"/>
    <property type="match status" value="1"/>
</dbReference>
<dbReference type="EMBL" id="OJIN01000103">
    <property type="protein sequence ID" value="SPD73650.1"/>
    <property type="molecule type" value="Genomic_DNA"/>
</dbReference>
<dbReference type="NCBIfam" id="TIGR00678">
    <property type="entry name" value="holB"/>
    <property type="match status" value="1"/>
</dbReference>
<dbReference type="GO" id="GO:0003887">
    <property type="term" value="F:DNA-directed DNA polymerase activity"/>
    <property type="evidence" value="ECO:0007669"/>
    <property type="project" value="UniProtKB-EC"/>
</dbReference>
<dbReference type="PANTHER" id="PTHR11669:SF8">
    <property type="entry name" value="DNA POLYMERASE III SUBUNIT DELTA"/>
    <property type="match status" value="1"/>
</dbReference>
<dbReference type="EC" id="2.7.7.7" evidence="1"/>
<dbReference type="GO" id="GO:0008408">
    <property type="term" value="F:3'-5' exonuclease activity"/>
    <property type="evidence" value="ECO:0007669"/>
    <property type="project" value="InterPro"/>
</dbReference>
<dbReference type="InterPro" id="IPR027417">
    <property type="entry name" value="P-loop_NTPase"/>
</dbReference>
<gene>
    <name evidence="1" type="primary">holB</name>
    <name evidence="1" type="ORF">PITCH_A1910056</name>
</gene>
<accession>A0A445MVZ7</accession>
<organism evidence="1">
    <name type="scientific">uncultured Desulfobacterium sp</name>
    <dbReference type="NCBI Taxonomy" id="201089"/>
    <lineage>
        <taxon>Bacteria</taxon>
        <taxon>Pseudomonadati</taxon>
        <taxon>Thermodesulfobacteriota</taxon>
        <taxon>Desulfobacteria</taxon>
        <taxon>Desulfobacterales</taxon>
        <taxon>Desulfobacteriaceae</taxon>
        <taxon>Desulfobacterium</taxon>
        <taxon>environmental samples</taxon>
    </lineage>
</organism>
<sequence>MKISGHLSLKADVSVLTVKFSDIVGQQTAKKFLSQVMASAKIPHAYLFTGIPGVGKTSTAMAFAMSLNCKDKSSESDGCGRCTSCRQLLGGNHPDFITIRPEDQTIKIEQIKELNRSLGFAPMSGGYRVCVIHQADTMSEEAANSFLKTLEEPPPGNILILKVMEPLDLLPTIVSRCQKVPFRPLAIADIAQWLVNNKGIEKDTALLLAGISEGSLGRAIKMWEGDFLEKRRAWINRMETLPDLSKADALNMALECAEEDRKKGIDIPSSGEAGMVDMLSVWTNWFRDLLVLRVGGPTDLLVNTDFSESLQNIAESYNIKALIESVLLMNQVRADIRRMRNPILVMEHAIMGLRGLVTLSS</sequence>